<dbReference type="Proteomes" id="UP000286701">
    <property type="component" value="Unassembled WGS sequence"/>
</dbReference>
<dbReference type="OrthoDB" id="241498at2"/>
<sequence length="332" mass="38108">MQPFPVISSIVSADHIGFYVQNEYGLTGVSCKLLKTGINHSYLISSAAGKYLFRLYSLNWRTKLEITEEIKLLNLLREESLQVSYPIVDSSNNYIQQIQAPEGLRFGVLFSFAEGDKMLSFSPELHHKVGETMGRIHRATQGLTLQRVNYTPEVILQQSLPQLESFLSPDSEEMQWMQKAQQYLLREIAAADETQMRKGVTHMDIWFDNMNITAGGEVTIFDFDFCGNGWLAYDIAYYVLQLHSTEKDAAQRDAKLKCFMEGYESVTPISTEEKRLLPALGVCMYFFYLGIQCQRFDNWSNVFLNSTYLKRFITVLVRKYFEDNVSSELLAG</sequence>
<dbReference type="GO" id="GO:0019202">
    <property type="term" value="F:amino acid kinase activity"/>
    <property type="evidence" value="ECO:0007669"/>
    <property type="project" value="TreeGrafter"/>
</dbReference>
<dbReference type="Pfam" id="PF01636">
    <property type="entry name" value="APH"/>
    <property type="match status" value="1"/>
</dbReference>
<evidence type="ECO:0000259" key="2">
    <source>
        <dbReference type="Pfam" id="PF01636"/>
    </source>
</evidence>
<name>A0A3S3VKU7_9SPHI</name>
<dbReference type="RefSeq" id="WP_128532394.1">
    <property type="nucleotide sequence ID" value="NZ_SBIW01000002.1"/>
</dbReference>
<gene>
    <name evidence="3" type="ORF">EPL05_04160</name>
</gene>
<comment type="similarity">
    <text evidence="1">Belongs to the pseudomonas-type ThrB family.</text>
</comment>
<keyword evidence="4" id="KW-1185">Reference proteome</keyword>
<proteinExistence type="inferred from homology"/>
<organism evidence="3 4">
    <name type="scientific">Mucilaginibacter gilvus</name>
    <dbReference type="NCBI Taxonomy" id="2305909"/>
    <lineage>
        <taxon>Bacteria</taxon>
        <taxon>Pseudomonadati</taxon>
        <taxon>Bacteroidota</taxon>
        <taxon>Sphingobacteriia</taxon>
        <taxon>Sphingobacteriales</taxon>
        <taxon>Sphingobacteriaceae</taxon>
        <taxon>Mucilaginibacter</taxon>
    </lineage>
</organism>
<feature type="domain" description="Aminoglycoside phosphotransferase" evidence="2">
    <location>
        <begin position="38"/>
        <end position="257"/>
    </location>
</feature>
<keyword evidence="3" id="KW-0808">Transferase</keyword>
<dbReference type="EMBL" id="SBIW01000002">
    <property type="protein sequence ID" value="RWY55577.1"/>
    <property type="molecule type" value="Genomic_DNA"/>
</dbReference>
<dbReference type="InterPro" id="IPR050249">
    <property type="entry name" value="Pseudomonas-type_ThrB"/>
</dbReference>
<dbReference type="PANTHER" id="PTHR21064">
    <property type="entry name" value="AMINOGLYCOSIDE PHOSPHOTRANSFERASE DOMAIN-CONTAINING PROTEIN-RELATED"/>
    <property type="match status" value="1"/>
</dbReference>
<dbReference type="PANTHER" id="PTHR21064:SF6">
    <property type="entry name" value="AMINOGLYCOSIDE PHOSPHOTRANSFERASE DOMAIN-CONTAINING PROTEIN"/>
    <property type="match status" value="1"/>
</dbReference>
<protein>
    <submittedName>
        <fullName evidence="3">Aminoglycoside phosphotransferase</fullName>
    </submittedName>
</protein>
<accession>A0A3S3VKU7</accession>
<dbReference type="SUPFAM" id="SSF56112">
    <property type="entry name" value="Protein kinase-like (PK-like)"/>
    <property type="match status" value="1"/>
</dbReference>
<reference evidence="3 4" key="1">
    <citation type="submission" date="2019-01" db="EMBL/GenBank/DDBJ databases">
        <title>Mucilaginibacter antarcticum sp. nov., isolated from antarctic soil.</title>
        <authorList>
            <person name="Yan Y.-Q."/>
            <person name="Du Z.-J."/>
        </authorList>
    </citation>
    <scope>NUCLEOTIDE SEQUENCE [LARGE SCALE GENOMIC DNA]</scope>
    <source>
        <strain evidence="3 4">F01003</strain>
    </source>
</reference>
<dbReference type="Gene3D" id="3.30.200.20">
    <property type="entry name" value="Phosphorylase Kinase, domain 1"/>
    <property type="match status" value="1"/>
</dbReference>
<comment type="caution">
    <text evidence="3">The sequence shown here is derived from an EMBL/GenBank/DDBJ whole genome shotgun (WGS) entry which is preliminary data.</text>
</comment>
<dbReference type="InterPro" id="IPR002575">
    <property type="entry name" value="Aminoglycoside_PTrfase"/>
</dbReference>
<dbReference type="AlphaFoldDB" id="A0A3S3VKU7"/>
<evidence type="ECO:0000313" key="4">
    <source>
        <dbReference type="Proteomes" id="UP000286701"/>
    </source>
</evidence>
<dbReference type="Gene3D" id="3.90.1200.10">
    <property type="match status" value="1"/>
</dbReference>
<evidence type="ECO:0000313" key="3">
    <source>
        <dbReference type="EMBL" id="RWY55577.1"/>
    </source>
</evidence>
<evidence type="ECO:0000256" key="1">
    <source>
        <dbReference type="ARBA" id="ARBA00038240"/>
    </source>
</evidence>
<dbReference type="InterPro" id="IPR011009">
    <property type="entry name" value="Kinase-like_dom_sf"/>
</dbReference>